<evidence type="ECO:0000256" key="1">
    <source>
        <dbReference type="SAM" id="MobiDB-lite"/>
    </source>
</evidence>
<comment type="caution">
    <text evidence="2">The sequence shown here is derived from an EMBL/GenBank/DDBJ whole genome shotgun (WGS) entry which is preliminary data.</text>
</comment>
<keyword evidence="3" id="KW-1185">Reference proteome</keyword>
<organism evidence="2 3">
    <name type="scientific">Dreissena polymorpha</name>
    <name type="common">Zebra mussel</name>
    <name type="synonym">Mytilus polymorpha</name>
    <dbReference type="NCBI Taxonomy" id="45954"/>
    <lineage>
        <taxon>Eukaryota</taxon>
        <taxon>Metazoa</taxon>
        <taxon>Spiralia</taxon>
        <taxon>Lophotrochozoa</taxon>
        <taxon>Mollusca</taxon>
        <taxon>Bivalvia</taxon>
        <taxon>Autobranchia</taxon>
        <taxon>Heteroconchia</taxon>
        <taxon>Euheterodonta</taxon>
        <taxon>Imparidentia</taxon>
        <taxon>Neoheterodontei</taxon>
        <taxon>Myida</taxon>
        <taxon>Dreissenoidea</taxon>
        <taxon>Dreissenidae</taxon>
        <taxon>Dreissena</taxon>
    </lineage>
</organism>
<accession>A0A9D4J5F6</accession>
<evidence type="ECO:0000313" key="2">
    <source>
        <dbReference type="EMBL" id="KAH3796338.1"/>
    </source>
</evidence>
<evidence type="ECO:0000313" key="3">
    <source>
        <dbReference type="Proteomes" id="UP000828390"/>
    </source>
</evidence>
<sequence>MNRESTGRTGAAPEQPGQYREQPGRIRSSTGAHTDPGNYDHAPVVADGAK</sequence>
<reference evidence="2" key="2">
    <citation type="submission" date="2020-11" db="EMBL/GenBank/DDBJ databases">
        <authorList>
            <person name="McCartney M.A."/>
            <person name="Auch B."/>
            <person name="Kono T."/>
            <person name="Mallez S."/>
            <person name="Becker A."/>
            <person name="Gohl D.M."/>
            <person name="Silverstein K.A.T."/>
            <person name="Koren S."/>
            <person name="Bechman K.B."/>
            <person name="Herman A."/>
            <person name="Abrahante J.E."/>
            <person name="Garbe J."/>
        </authorList>
    </citation>
    <scope>NUCLEOTIDE SEQUENCE</scope>
    <source>
        <strain evidence="2">Duluth1</strain>
        <tissue evidence="2">Whole animal</tissue>
    </source>
</reference>
<gene>
    <name evidence="2" type="ORF">DPMN_149907</name>
</gene>
<dbReference type="AlphaFoldDB" id="A0A9D4J5F6"/>
<dbReference type="Proteomes" id="UP000828390">
    <property type="component" value="Unassembled WGS sequence"/>
</dbReference>
<protein>
    <submittedName>
        <fullName evidence="2">Uncharacterized protein</fullName>
    </submittedName>
</protein>
<feature type="region of interest" description="Disordered" evidence="1">
    <location>
        <begin position="1"/>
        <end position="50"/>
    </location>
</feature>
<dbReference type="EMBL" id="JAIWYP010000007">
    <property type="protein sequence ID" value="KAH3796338.1"/>
    <property type="molecule type" value="Genomic_DNA"/>
</dbReference>
<reference evidence="2" key="1">
    <citation type="journal article" date="2019" name="bioRxiv">
        <title>The Genome of the Zebra Mussel, Dreissena polymorpha: A Resource for Invasive Species Research.</title>
        <authorList>
            <person name="McCartney M.A."/>
            <person name="Auch B."/>
            <person name="Kono T."/>
            <person name="Mallez S."/>
            <person name="Zhang Y."/>
            <person name="Obille A."/>
            <person name="Becker A."/>
            <person name="Abrahante J.E."/>
            <person name="Garbe J."/>
            <person name="Badalamenti J.P."/>
            <person name="Herman A."/>
            <person name="Mangelson H."/>
            <person name="Liachko I."/>
            <person name="Sullivan S."/>
            <person name="Sone E.D."/>
            <person name="Koren S."/>
            <person name="Silverstein K.A.T."/>
            <person name="Beckman K.B."/>
            <person name="Gohl D.M."/>
        </authorList>
    </citation>
    <scope>NUCLEOTIDE SEQUENCE</scope>
    <source>
        <strain evidence="2">Duluth1</strain>
        <tissue evidence="2">Whole animal</tissue>
    </source>
</reference>
<proteinExistence type="predicted"/>
<name>A0A9D4J5F6_DREPO</name>